<keyword evidence="2" id="KW-0560">Oxidoreductase</keyword>
<evidence type="ECO:0000256" key="3">
    <source>
        <dbReference type="SAM" id="MobiDB-lite"/>
    </source>
</evidence>
<dbReference type="Pfam" id="PF00106">
    <property type="entry name" value="adh_short"/>
    <property type="match status" value="1"/>
</dbReference>
<dbReference type="PANTHER" id="PTHR44196">
    <property type="entry name" value="DEHYDROGENASE/REDUCTASE SDR FAMILY MEMBER 7B"/>
    <property type="match status" value="1"/>
</dbReference>
<proteinExistence type="inferred from homology"/>
<evidence type="ECO:0000313" key="5">
    <source>
        <dbReference type="Proteomes" id="UP000589036"/>
    </source>
</evidence>
<evidence type="ECO:0000256" key="1">
    <source>
        <dbReference type="ARBA" id="ARBA00006484"/>
    </source>
</evidence>
<accession>A0A852U372</accession>
<dbReference type="SUPFAM" id="SSF51735">
    <property type="entry name" value="NAD(P)-binding Rossmann-fold domains"/>
    <property type="match status" value="1"/>
</dbReference>
<sequence length="156" mass="15311">MTDTTEETAAPEVADGVVVTGAAGGIGSAVVGALAGRGRRVLAMGRDSERLAAIAEAHPGVRPVPADLRRPESLADAVTGIAGLDALVHCAGVAPVASVAASTVELWRETLTVNLAAAAACGPALLESPPAHGQRSGGVRARLSRGGSAPAGRARA</sequence>
<evidence type="ECO:0000313" key="4">
    <source>
        <dbReference type="EMBL" id="NYE50621.1"/>
    </source>
</evidence>
<name>A0A852U372_9ACTN</name>
<dbReference type="CDD" id="cd05233">
    <property type="entry name" value="SDR_c"/>
    <property type="match status" value="1"/>
</dbReference>
<comment type="similarity">
    <text evidence="1">Belongs to the short-chain dehydrogenases/reductases (SDR) family.</text>
</comment>
<keyword evidence="5" id="KW-1185">Reference proteome</keyword>
<dbReference type="EMBL" id="JACCCC010000001">
    <property type="protein sequence ID" value="NYE50621.1"/>
    <property type="molecule type" value="Genomic_DNA"/>
</dbReference>
<dbReference type="Proteomes" id="UP000589036">
    <property type="component" value="Unassembled WGS sequence"/>
</dbReference>
<dbReference type="InterPro" id="IPR003560">
    <property type="entry name" value="DHB_DH"/>
</dbReference>
<dbReference type="AlphaFoldDB" id="A0A852U372"/>
<gene>
    <name evidence="4" type="ORF">HDA32_005741</name>
</gene>
<evidence type="ECO:0000256" key="2">
    <source>
        <dbReference type="ARBA" id="ARBA00023002"/>
    </source>
</evidence>
<comment type="caution">
    <text evidence="4">The sequence shown here is derived from an EMBL/GenBank/DDBJ whole genome shotgun (WGS) entry which is preliminary data.</text>
</comment>
<dbReference type="GO" id="GO:0019290">
    <property type="term" value="P:siderophore biosynthetic process"/>
    <property type="evidence" value="ECO:0007669"/>
    <property type="project" value="InterPro"/>
</dbReference>
<dbReference type="GO" id="GO:0008667">
    <property type="term" value="F:2,3-dihydro-2,3-dihydroxybenzoate dehydrogenase activity"/>
    <property type="evidence" value="ECO:0007669"/>
    <property type="project" value="InterPro"/>
</dbReference>
<reference evidence="4 5" key="1">
    <citation type="submission" date="2020-07" db="EMBL/GenBank/DDBJ databases">
        <title>Sequencing the genomes of 1000 actinobacteria strains.</title>
        <authorList>
            <person name="Klenk H.-P."/>
        </authorList>
    </citation>
    <scope>NUCLEOTIDE SEQUENCE [LARGE SCALE GENOMIC DNA]</scope>
    <source>
        <strain evidence="4 5">CXB654</strain>
    </source>
</reference>
<feature type="region of interest" description="Disordered" evidence="3">
    <location>
        <begin position="126"/>
        <end position="156"/>
    </location>
</feature>
<organism evidence="4 5">
    <name type="scientific">Spinactinospora alkalitolerans</name>
    <dbReference type="NCBI Taxonomy" id="687207"/>
    <lineage>
        <taxon>Bacteria</taxon>
        <taxon>Bacillati</taxon>
        <taxon>Actinomycetota</taxon>
        <taxon>Actinomycetes</taxon>
        <taxon>Streptosporangiales</taxon>
        <taxon>Nocardiopsidaceae</taxon>
        <taxon>Spinactinospora</taxon>
    </lineage>
</organism>
<dbReference type="Gene3D" id="3.40.50.720">
    <property type="entry name" value="NAD(P)-binding Rossmann-like Domain"/>
    <property type="match status" value="1"/>
</dbReference>
<dbReference type="RefSeq" id="WP_179646075.1">
    <property type="nucleotide sequence ID" value="NZ_BAAAYY010000044.1"/>
</dbReference>
<dbReference type="GO" id="GO:0016020">
    <property type="term" value="C:membrane"/>
    <property type="evidence" value="ECO:0007669"/>
    <property type="project" value="TreeGrafter"/>
</dbReference>
<feature type="compositionally biased region" description="Low complexity" evidence="3">
    <location>
        <begin position="140"/>
        <end position="156"/>
    </location>
</feature>
<protein>
    <submittedName>
        <fullName evidence="4">NADP-dependent 3-hydroxy acid dehydrogenase YdfG</fullName>
    </submittedName>
</protein>
<dbReference type="InterPro" id="IPR002347">
    <property type="entry name" value="SDR_fam"/>
</dbReference>
<dbReference type="PRINTS" id="PR01397">
    <property type="entry name" value="DHBDHDRGNASE"/>
</dbReference>
<dbReference type="InterPro" id="IPR036291">
    <property type="entry name" value="NAD(P)-bd_dom_sf"/>
</dbReference>
<dbReference type="PANTHER" id="PTHR44196:SF1">
    <property type="entry name" value="DEHYDROGENASE_REDUCTASE SDR FAMILY MEMBER 7B"/>
    <property type="match status" value="1"/>
</dbReference>